<dbReference type="Proteomes" id="UP000036681">
    <property type="component" value="Unplaced"/>
</dbReference>
<dbReference type="GO" id="GO:0005739">
    <property type="term" value="C:mitochondrion"/>
    <property type="evidence" value="ECO:0007669"/>
    <property type="project" value="GOC"/>
</dbReference>
<dbReference type="SUPFAM" id="SSF52540">
    <property type="entry name" value="P-loop containing nucleoside triphosphate hydrolases"/>
    <property type="match status" value="1"/>
</dbReference>
<evidence type="ECO:0000313" key="3">
    <source>
        <dbReference type="WBParaSite" id="ALUE_0000599101-mRNA-1"/>
    </source>
</evidence>
<feature type="domain" description="Deoxynucleoside kinase" evidence="1">
    <location>
        <begin position="125"/>
        <end position="365"/>
    </location>
</feature>
<dbReference type="WBParaSite" id="ALUE_0000599101-mRNA-1">
    <property type="protein sequence ID" value="ALUE_0000599101-mRNA-1"/>
    <property type="gene ID" value="ALUE_0000599101"/>
</dbReference>
<keyword evidence="2" id="KW-1185">Reference proteome</keyword>
<dbReference type="InterPro" id="IPR050566">
    <property type="entry name" value="Deoxyribonucleoside_kinase"/>
</dbReference>
<dbReference type="GO" id="GO:0006120">
    <property type="term" value="P:mitochondrial electron transport, NADH to ubiquinone"/>
    <property type="evidence" value="ECO:0007669"/>
    <property type="project" value="TreeGrafter"/>
</dbReference>
<dbReference type="InterPro" id="IPR027417">
    <property type="entry name" value="P-loop_NTPase"/>
</dbReference>
<evidence type="ECO:0000259" key="1">
    <source>
        <dbReference type="Pfam" id="PF01712"/>
    </source>
</evidence>
<accession>A0A9J2P8I0</accession>
<evidence type="ECO:0000313" key="2">
    <source>
        <dbReference type="Proteomes" id="UP000036681"/>
    </source>
</evidence>
<dbReference type="AlphaFoldDB" id="A0A9J2P8I0"/>
<dbReference type="PANTHER" id="PTHR10513:SF15">
    <property type="entry name" value="NADH DEHYDROGENASE [UBIQUINONE] 1 ALPHA SUBCOMPLEX SUBUNIT 10, MITOCHONDRIAL"/>
    <property type="match status" value="1"/>
</dbReference>
<name>A0A9J2P8I0_ASCLU</name>
<dbReference type="Pfam" id="PF01712">
    <property type="entry name" value="dNK"/>
    <property type="match status" value="1"/>
</dbReference>
<protein>
    <submittedName>
        <fullName evidence="3">Deoxynucleoside kinase domain-containing protein</fullName>
    </submittedName>
</protein>
<dbReference type="InterPro" id="IPR031314">
    <property type="entry name" value="DNK_dom"/>
</dbReference>
<reference evidence="3" key="1">
    <citation type="submission" date="2023-03" db="UniProtKB">
        <authorList>
            <consortium name="WormBaseParasite"/>
        </authorList>
    </citation>
    <scope>IDENTIFICATION</scope>
</reference>
<dbReference type="Gene3D" id="3.40.50.300">
    <property type="entry name" value="P-loop containing nucleotide triphosphate hydrolases"/>
    <property type="match status" value="1"/>
</dbReference>
<proteinExistence type="predicted"/>
<organism evidence="2 3">
    <name type="scientific">Ascaris lumbricoides</name>
    <name type="common">Giant roundworm</name>
    <dbReference type="NCBI Taxonomy" id="6252"/>
    <lineage>
        <taxon>Eukaryota</taxon>
        <taxon>Metazoa</taxon>
        <taxon>Ecdysozoa</taxon>
        <taxon>Nematoda</taxon>
        <taxon>Chromadorea</taxon>
        <taxon>Rhabditida</taxon>
        <taxon>Spirurina</taxon>
        <taxon>Ascaridomorpha</taxon>
        <taxon>Ascaridoidea</taxon>
        <taxon>Ascarididae</taxon>
        <taxon>Ascaris</taxon>
    </lineage>
</organism>
<sequence length="487" mass="57317">MSRYREECPSLTEQRSVHNVEKNWIICFKKEMTTCRDHAQYQMVGTISLLRSGAARLLVPAASQAFALPSSASGQQKRTIVHKSLLHLDPEKYPEPWPYREKGFNFWHAVIDRTQPRFHQNSKLIVVEGNVGSGKTSTAQELADQLGFYFMPEFKMEDILIDRYNNDMRKFYHLFPKRFRIPDMEMFYKDPMSDMSAVMRDRIFNCRFDQYLNAVAHILNTGQGVVLERSPHSDFVFANAMRAKNYIGPEYFKHYFYVRKTALPKLHFWPHLVVYLDAPVSVCLQNIRKEGNVNKVSVLDETYLKTIEDSYKDSLREFQKHSKILVYDWSKRGDTDTIVEDIERMDFDFFEWHSGDVFEEWFELIDEVSWAAGEHFSVTQKYKARSQAFDGILTHEVGELYINPRDMGHYIHAMKKEVLKSPYGYGYIRERGDPIAGLSIMRYGHMLPEPWYEYYFKEAYYDDCMAHESGLDPFATSYNPDYVHAEH</sequence>
<dbReference type="PANTHER" id="PTHR10513">
    <property type="entry name" value="DEOXYNUCLEOSIDE KINASE"/>
    <property type="match status" value="1"/>
</dbReference>